<dbReference type="Pfam" id="PF00734">
    <property type="entry name" value="CBM_1"/>
    <property type="match status" value="1"/>
</dbReference>
<evidence type="ECO:0000256" key="1">
    <source>
        <dbReference type="ARBA" id="ARBA00022729"/>
    </source>
</evidence>
<feature type="chain" id="PRO_5013028116" description="CBM1 domain-containing protein" evidence="2">
    <location>
        <begin position="21"/>
        <end position="342"/>
    </location>
</feature>
<feature type="domain" description="CBM1" evidence="3">
    <location>
        <begin position="306"/>
        <end position="342"/>
    </location>
</feature>
<dbReference type="GO" id="GO:0005576">
    <property type="term" value="C:extracellular region"/>
    <property type="evidence" value="ECO:0007669"/>
    <property type="project" value="InterPro"/>
</dbReference>
<evidence type="ECO:0000256" key="2">
    <source>
        <dbReference type="SAM" id="SignalP"/>
    </source>
</evidence>
<reference evidence="4 5" key="2">
    <citation type="submission" date="2016-08" db="EMBL/GenBank/DDBJ databases">
        <title>Pervasive Adenine N6-methylation of Active Genes in Fungi.</title>
        <authorList>
            <consortium name="DOE Joint Genome Institute"/>
            <person name="Mondo S.J."/>
            <person name="Dannebaum R.O."/>
            <person name="Kuo R.C."/>
            <person name="Labutti K."/>
            <person name="Haridas S."/>
            <person name="Kuo A."/>
            <person name="Salamov A."/>
            <person name="Ahrendt S.R."/>
            <person name="Lipzen A."/>
            <person name="Sullivan W."/>
            <person name="Andreopoulos W.B."/>
            <person name="Clum A."/>
            <person name="Lindquist E."/>
            <person name="Daum C."/>
            <person name="Ramamoorthy G.K."/>
            <person name="Gryganskyi A."/>
            <person name="Culley D."/>
            <person name="Magnuson J.K."/>
            <person name="James T.Y."/>
            <person name="O'Malley M.A."/>
            <person name="Stajich J.E."/>
            <person name="Spatafora J.W."/>
            <person name="Visel A."/>
            <person name="Grigoriev I.V."/>
        </authorList>
    </citation>
    <scope>NUCLEOTIDE SEQUENCE [LARGE SCALE GENOMIC DNA]</scope>
    <source>
        <strain evidence="4 5">S4</strain>
    </source>
</reference>
<dbReference type="AlphaFoldDB" id="A0A1Y1X3Y4"/>
<keyword evidence="5" id="KW-1185">Reference proteome</keyword>
<evidence type="ECO:0000259" key="3">
    <source>
        <dbReference type="PROSITE" id="PS51164"/>
    </source>
</evidence>
<dbReference type="Proteomes" id="UP000193944">
    <property type="component" value="Unassembled WGS sequence"/>
</dbReference>
<gene>
    <name evidence="4" type="ORF">BCR32DRAFT_300085</name>
</gene>
<dbReference type="GO" id="GO:0030248">
    <property type="term" value="F:cellulose binding"/>
    <property type="evidence" value="ECO:0007669"/>
    <property type="project" value="InterPro"/>
</dbReference>
<proteinExistence type="predicted"/>
<dbReference type="SUPFAM" id="SSF57180">
    <property type="entry name" value="Cellulose-binding domain"/>
    <property type="match status" value="1"/>
</dbReference>
<keyword evidence="1 2" id="KW-0732">Signal</keyword>
<feature type="signal peptide" evidence="2">
    <location>
        <begin position="1"/>
        <end position="20"/>
    </location>
</feature>
<dbReference type="OrthoDB" id="2180674at2759"/>
<dbReference type="InterPro" id="IPR000254">
    <property type="entry name" value="CBD"/>
</dbReference>
<dbReference type="PROSITE" id="PS51164">
    <property type="entry name" value="CBM1_2"/>
    <property type="match status" value="1"/>
</dbReference>
<accession>A0A1Y1X3Y4</accession>
<dbReference type="EMBL" id="MCFG01000143">
    <property type="protein sequence ID" value="ORX80521.1"/>
    <property type="molecule type" value="Genomic_DNA"/>
</dbReference>
<dbReference type="SMART" id="SM00236">
    <property type="entry name" value="fCBD"/>
    <property type="match status" value="1"/>
</dbReference>
<sequence>MMKASVLLLLLIFLISVVYSLEINDTIKSSSFPHKVVPSKTYTTQCSTKKTCNIVSTRAPLKSNGSIIPVYTAIPKIYELCTKRDLDCFGNNLPVRRGLKKISYIPVECENIEIPKTNNQYVTVIADPNQKDVYIPEDQLVLDSVIQNNNTEYIIHDKTLHCYKKHYETHRLTYNMCITTLTPVEIKINPMTSITSTNVLSSKVIPTTTTTTSTKMITLPSKKVTTTTKNVTFPPKIKTTTTIIKTTTTKMITLPSKVVTTTTTTTTAITLPCKNVTVTITEKITVTVTENKSSPTSIDDKQSMKNCATKYQQCGGQGYNGPTCCELGSRCQQLNQWYSQCV</sequence>
<name>A0A1Y1X3Y4_9FUNG</name>
<evidence type="ECO:0000313" key="5">
    <source>
        <dbReference type="Proteomes" id="UP000193944"/>
    </source>
</evidence>
<dbReference type="InterPro" id="IPR035971">
    <property type="entry name" value="CBD_sf"/>
</dbReference>
<comment type="caution">
    <text evidence="4">The sequence shown here is derived from an EMBL/GenBank/DDBJ whole genome shotgun (WGS) entry which is preliminary data.</text>
</comment>
<protein>
    <recommendedName>
        <fullName evidence="3">CBM1 domain-containing protein</fullName>
    </recommendedName>
</protein>
<organism evidence="4 5">
    <name type="scientific">Anaeromyces robustus</name>
    <dbReference type="NCBI Taxonomy" id="1754192"/>
    <lineage>
        <taxon>Eukaryota</taxon>
        <taxon>Fungi</taxon>
        <taxon>Fungi incertae sedis</taxon>
        <taxon>Chytridiomycota</taxon>
        <taxon>Chytridiomycota incertae sedis</taxon>
        <taxon>Neocallimastigomycetes</taxon>
        <taxon>Neocallimastigales</taxon>
        <taxon>Neocallimastigaceae</taxon>
        <taxon>Anaeromyces</taxon>
    </lineage>
</organism>
<dbReference type="GO" id="GO:0005975">
    <property type="term" value="P:carbohydrate metabolic process"/>
    <property type="evidence" value="ECO:0007669"/>
    <property type="project" value="InterPro"/>
</dbReference>
<dbReference type="PROSITE" id="PS00562">
    <property type="entry name" value="CBM1_1"/>
    <property type="match status" value="1"/>
</dbReference>
<evidence type="ECO:0000313" key="4">
    <source>
        <dbReference type="EMBL" id="ORX80521.1"/>
    </source>
</evidence>
<reference evidence="4 5" key="1">
    <citation type="submission" date="2016-08" db="EMBL/GenBank/DDBJ databases">
        <title>A Parts List for Fungal Cellulosomes Revealed by Comparative Genomics.</title>
        <authorList>
            <consortium name="DOE Joint Genome Institute"/>
            <person name="Haitjema C.H."/>
            <person name="Gilmore S.P."/>
            <person name="Henske J.K."/>
            <person name="Solomon K.V."/>
            <person name="De Groot R."/>
            <person name="Kuo A."/>
            <person name="Mondo S.J."/>
            <person name="Salamov A.A."/>
            <person name="Labutti K."/>
            <person name="Zhao Z."/>
            <person name="Chiniquy J."/>
            <person name="Barry K."/>
            <person name="Brewer H.M."/>
            <person name="Purvine S.O."/>
            <person name="Wright A.T."/>
            <person name="Boxma B."/>
            <person name="Van Alen T."/>
            <person name="Hackstein J.H."/>
            <person name="Baker S.E."/>
            <person name="Grigoriev I.V."/>
            <person name="O'Malley M.A."/>
        </authorList>
    </citation>
    <scope>NUCLEOTIDE SEQUENCE [LARGE SCALE GENOMIC DNA]</scope>
    <source>
        <strain evidence="4 5">S4</strain>
    </source>
</reference>